<dbReference type="InterPro" id="IPR027469">
    <property type="entry name" value="Cation_efflux_TMD_sf"/>
</dbReference>
<evidence type="ECO:0000313" key="7">
    <source>
        <dbReference type="EMBL" id="GAI32296.1"/>
    </source>
</evidence>
<protein>
    <recommendedName>
        <fullName evidence="6">Cation efflux protein transmembrane domain-containing protein</fullName>
    </recommendedName>
</protein>
<accession>X1NQ14</accession>
<evidence type="ECO:0000256" key="3">
    <source>
        <dbReference type="ARBA" id="ARBA00022989"/>
    </source>
</evidence>
<dbReference type="Gene3D" id="1.20.1510.10">
    <property type="entry name" value="Cation efflux protein transmembrane domain"/>
    <property type="match status" value="1"/>
</dbReference>
<gene>
    <name evidence="7" type="ORF">S06H3_27098</name>
</gene>
<evidence type="ECO:0000256" key="1">
    <source>
        <dbReference type="ARBA" id="ARBA00004141"/>
    </source>
</evidence>
<keyword evidence="2 5" id="KW-0812">Transmembrane</keyword>
<dbReference type="InterPro" id="IPR058533">
    <property type="entry name" value="Cation_efflux_TM"/>
</dbReference>
<dbReference type="InterPro" id="IPR050681">
    <property type="entry name" value="CDF/SLC30A"/>
</dbReference>
<name>X1NQ14_9ZZZZ</name>
<comment type="caution">
    <text evidence="7">The sequence shown here is derived from an EMBL/GenBank/DDBJ whole genome shotgun (WGS) entry which is preliminary data.</text>
</comment>
<reference evidence="7" key="1">
    <citation type="journal article" date="2014" name="Front. Microbiol.">
        <title>High frequency of phylogenetically diverse reductive dehalogenase-homologous genes in deep subseafloor sedimentary metagenomes.</title>
        <authorList>
            <person name="Kawai M."/>
            <person name="Futagami T."/>
            <person name="Toyoda A."/>
            <person name="Takaki Y."/>
            <person name="Nishi S."/>
            <person name="Hori S."/>
            <person name="Arai W."/>
            <person name="Tsubouchi T."/>
            <person name="Morono Y."/>
            <person name="Uchiyama I."/>
            <person name="Ito T."/>
            <person name="Fujiyama A."/>
            <person name="Inagaki F."/>
            <person name="Takami H."/>
        </authorList>
    </citation>
    <scope>NUCLEOTIDE SEQUENCE</scope>
    <source>
        <strain evidence="7">Expedition CK06-06</strain>
    </source>
</reference>
<sequence length="124" mass="13271">MANHAHHRALPVASKLKFGIMLSSLILAAELAGGLLANSLALLADAGHVFADVIALSLSWYGVKQAERPASHSMTFGYHRVGVLIAIVNALSILSLLGEQRGDVETYYPATSYDNIHYLILSLS</sequence>
<dbReference type="SUPFAM" id="SSF161111">
    <property type="entry name" value="Cation efflux protein transmembrane domain-like"/>
    <property type="match status" value="1"/>
</dbReference>
<dbReference type="PANTHER" id="PTHR11562">
    <property type="entry name" value="CATION EFFLUX PROTEIN/ ZINC TRANSPORTER"/>
    <property type="match status" value="1"/>
</dbReference>
<comment type="subcellular location">
    <subcellularLocation>
        <location evidence="1">Membrane</location>
        <topology evidence="1">Multi-pass membrane protein</topology>
    </subcellularLocation>
</comment>
<proteinExistence type="predicted"/>
<dbReference type="GO" id="GO:0005385">
    <property type="term" value="F:zinc ion transmembrane transporter activity"/>
    <property type="evidence" value="ECO:0007669"/>
    <property type="project" value="TreeGrafter"/>
</dbReference>
<evidence type="ECO:0000256" key="4">
    <source>
        <dbReference type="ARBA" id="ARBA00023136"/>
    </source>
</evidence>
<feature type="transmembrane region" description="Helical" evidence="5">
    <location>
        <begin position="75"/>
        <end position="97"/>
    </location>
</feature>
<dbReference type="AlphaFoldDB" id="X1NQ14"/>
<organism evidence="7">
    <name type="scientific">marine sediment metagenome</name>
    <dbReference type="NCBI Taxonomy" id="412755"/>
    <lineage>
        <taxon>unclassified sequences</taxon>
        <taxon>metagenomes</taxon>
        <taxon>ecological metagenomes</taxon>
    </lineage>
</organism>
<dbReference type="GO" id="GO:0005886">
    <property type="term" value="C:plasma membrane"/>
    <property type="evidence" value="ECO:0007669"/>
    <property type="project" value="TreeGrafter"/>
</dbReference>
<dbReference type="Pfam" id="PF01545">
    <property type="entry name" value="Cation_efflux"/>
    <property type="match status" value="1"/>
</dbReference>
<feature type="transmembrane region" description="Helical" evidence="5">
    <location>
        <begin position="46"/>
        <end position="63"/>
    </location>
</feature>
<feature type="domain" description="Cation efflux protein transmembrane" evidence="6">
    <location>
        <begin position="18"/>
        <end position="96"/>
    </location>
</feature>
<dbReference type="EMBL" id="BARV01015701">
    <property type="protein sequence ID" value="GAI32296.1"/>
    <property type="molecule type" value="Genomic_DNA"/>
</dbReference>
<dbReference type="PANTHER" id="PTHR11562:SF17">
    <property type="entry name" value="RE54080P-RELATED"/>
    <property type="match status" value="1"/>
</dbReference>
<keyword evidence="3 5" id="KW-1133">Transmembrane helix</keyword>
<evidence type="ECO:0000256" key="2">
    <source>
        <dbReference type="ARBA" id="ARBA00022692"/>
    </source>
</evidence>
<feature type="transmembrane region" description="Helical" evidence="5">
    <location>
        <begin position="20"/>
        <end position="40"/>
    </location>
</feature>
<keyword evidence="4 5" id="KW-0472">Membrane</keyword>
<evidence type="ECO:0000256" key="5">
    <source>
        <dbReference type="SAM" id="Phobius"/>
    </source>
</evidence>
<evidence type="ECO:0000259" key="6">
    <source>
        <dbReference type="Pfam" id="PF01545"/>
    </source>
</evidence>